<dbReference type="Pfam" id="PF00196">
    <property type="entry name" value="GerE"/>
    <property type="match status" value="1"/>
</dbReference>
<dbReference type="PROSITE" id="PS50110">
    <property type="entry name" value="RESPONSE_REGULATORY"/>
    <property type="match status" value="1"/>
</dbReference>
<dbReference type="CDD" id="cd17535">
    <property type="entry name" value="REC_NarL-like"/>
    <property type="match status" value="1"/>
</dbReference>
<evidence type="ECO:0000256" key="3">
    <source>
        <dbReference type="PROSITE-ProRule" id="PRU00169"/>
    </source>
</evidence>
<gene>
    <name evidence="6" type="ORF">ISP18_08280</name>
</gene>
<dbReference type="PROSITE" id="PS50043">
    <property type="entry name" value="HTH_LUXR_2"/>
    <property type="match status" value="1"/>
</dbReference>
<protein>
    <submittedName>
        <fullName evidence="6">Response regulator transcription factor</fullName>
    </submittedName>
</protein>
<dbReference type="Pfam" id="PF00072">
    <property type="entry name" value="Response_reg"/>
    <property type="match status" value="1"/>
</dbReference>
<comment type="caution">
    <text evidence="6">The sequence shown here is derived from an EMBL/GenBank/DDBJ whole genome shotgun (WGS) entry which is preliminary data.</text>
</comment>
<dbReference type="PANTHER" id="PTHR43214:SF17">
    <property type="entry name" value="TRANSCRIPTIONAL REGULATORY PROTEIN RCSB"/>
    <property type="match status" value="1"/>
</dbReference>
<keyword evidence="2" id="KW-0238">DNA-binding</keyword>
<dbReference type="EMBL" id="JADIKI010000022">
    <property type="protein sequence ID" value="MFK2854586.1"/>
    <property type="molecule type" value="Genomic_DNA"/>
</dbReference>
<keyword evidence="7" id="KW-1185">Reference proteome</keyword>
<dbReference type="SUPFAM" id="SSF46894">
    <property type="entry name" value="C-terminal effector domain of the bipartite response regulators"/>
    <property type="match status" value="1"/>
</dbReference>
<dbReference type="InterPro" id="IPR058245">
    <property type="entry name" value="NreC/VraR/RcsB-like_REC"/>
</dbReference>
<dbReference type="SUPFAM" id="SSF52172">
    <property type="entry name" value="CheY-like"/>
    <property type="match status" value="1"/>
</dbReference>
<dbReference type="InterPro" id="IPR039420">
    <property type="entry name" value="WalR-like"/>
</dbReference>
<sequence length="220" mass="24753">MRIVTADDHEVVRIGLRTLLQHGSEGYEVVGEAANGNELLGVLARTTCDVVIVDFLMQDVGEPLDGVLLLRELRRRHPKLRIVVLTMLRNPAIVRTMYQEGVDAVVEKAGMVDELLVALRTVRAGRSYVPRHFQERLADGHDFATDKRTDRGDAKPILSAREAEVVRMFVQGRSLTEIAARTHRSIKTISRQKRSAMLKLGIDNDSQLFEYARLHGLYGE</sequence>
<evidence type="ECO:0000256" key="2">
    <source>
        <dbReference type="ARBA" id="ARBA00023125"/>
    </source>
</evidence>
<dbReference type="InterPro" id="IPR001789">
    <property type="entry name" value="Sig_transdc_resp-reg_receiver"/>
</dbReference>
<dbReference type="InterPro" id="IPR011006">
    <property type="entry name" value="CheY-like_superfamily"/>
</dbReference>
<proteinExistence type="predicted"/>
<evidence type="ECO:0000256" key="1">
    <source>
        <dbReference type="ARBA" id="ARBA00022553"/>
    </source>
</evidence>
<dbReference type="SMART" id="SM00448">
    <property type="entry name" value="REC"/>
    <property type="match status" value="1"/>
</dbReference>
<feature type="domain" description="Response regulatory" evidence="5">
    <location>
        <begin position="2"/>
        <end position="123"/>
    </location>
</feature>
<dbReference type="Gene3D" id="3.40.50.2300">
    <property type="match status" value="1"/>
</dbReference>
<name>A0ABW8IHA5_9GAMM</name>
<feature type="modified residue" description="4-aspartylphosphate" evidence="3">
    <location>
        <position position="54"/>
    </location>
</feature>
<keyword evidence="1 3" id="KW-0597">Phosphoprotein</keyword>
<dbReference type="Proteomes" id="UP001620409">
    <property type="component" value="Unassembled WGS sequence"/>
</dbReference>
<dbReference type="PRINTS" id="PR00038">
    <property type="entry name" value="HTHLUXR"/>
</dbReference>
<accession>A0ABW8IHA5</accession>
<feature type="domain" description="HTH luxR-type" evidence="4">
    <location>
        <begin position="151"/>
        <end position="216"/>
    </location>
</feature>
<dbReference type="PANTHER" id="PTHR43214">
    <property type="entry name" value="TWO-COMPONENT RESPONSE REGULATOR"/>
    <property type="match status" value="1"/>
</dbReference>
<dbReference type="CDD" id="cd06170">
    <property type="entry name" value="LuxR_C_like"/>
    <property type="match status" value="1"/>
</dbReference>
<evidence type="ECO:0000259" key="4">
    <source>
        <dbReference type="PROSITE" id="PS50043"/>
    </source>
</evidence>
<dbReference type="InterPro" id="IPR016032">
    <property type="entry name" value="Sig_transdc_resp-reg_C-effctor"/>
</dbReference>
<dbReference type="SMART" id="SM00421">
    <property type="entry name" value="HTH_LUXR"/>
    <property type="match status" value="1"/>
</dbReference>
<organism evidence="6 7">
    <name type="scientific">Dyella humi</name>
    <dbReference type="NCBI Taxonomy" id="1770547"/>
    <lineage>
        <taxon>Bacteria</taxon>
        <taxon>Pseudomonadati</taxon>
        <taxon>Pseudomonadota</taxon>
        <taxon>Gammaproteobacteria</taxon>
        <taxon>Lysobacterales</taxon>
        <taxon>Rhodanobacteraceae</taxon>
        <taxon>Dyella</taxon>
    </lineage>
</organism>
<dbReference type="InterPro" id="IPR000792">
    <property type="entry name" value="Tscrpt_reg_LuxR_C"/>
</dbReference>
<evidence type="ECO:0000313" key="7">
    <source>
        <dbReference type="Proteomes" id="UP001620409"/>
    </source>
</evidence>
<evidence type="ECO:0000259" key="5">
    <source>
        <dbReference type="PROSITE" id="PS50110"/>
    </source>
</evidence>
<reference evidence="6 7" key="1">
    <citation type="submission" date="2020-10" db="EMBL/GenBank/DDBJ databases">
        <title>Phylogeny of dyella-like bacteria.</title>
        <authorList>
            <person name="Fu J."/>
        </authorList>
    </citation>
    <scope>NUCLEOTIDE SEQUENCE [LARGE SCALE GENOMIC DNA]</scope>
    <source>
        <strain evidence="6 7">DHG40</strain>
    </source>
</reference>
<dbReference type="RefSeq" id="WP_380009356.1">
    <property type="nucleotide sequence ID" value="NZ_JADIKI010000022.1"/>
</dbReference>
<evidence type="ECO:0000313" key="6">
    <source>
        <dbReference type="EMBL" id="MFK2854586.1"/>
    </source>
</evidence>